<name>A0A0L0T483_ALLM3</name>
<reference evidence="2 3" key="1">
    <citation type="submission" date="2009-11" db="EMBL/GenBank/DDBJ databases">
        <title>Annotation of Allomyces macrogynus ATCC 38327.</title>
        <authorList>
            <consortium name="The Broad Institute Genome Sequencing Platform"/>
            <person name="Russ C."/>
            <person name="Cuomo C."/>
            <person name="Burger G."/>
            <person name="Gray M.W."/>
            <person name="Holland P.W.H."/>
            <person name="King N."/>
            <person name="Lang F.B.F."/>
            <person name="Roger A.J."/>
            <person name="Ruiz-Trillo I."/>
            <person name="Young S.K."/>
            <person name="Zeng Q."/>
            <person name="Gargeya S."/>
            <person name="Fitzgerald M."/>
            <person name="Haas B."/>
            <person name="Abouelleil A."/>
            <person name="Alvarado L."/>
            <person name="Arachchi H.M."/>
            <person name="Berlin A."/>
            <person name="Chapman S.B."/>
            <person name="Gearin G."/>
            <person name="Goldberg J."/>
            <person name="Griggs A."/>
            <person name="Gujja S."/>
            <person name="Hansen M."/>
            <person name="Heiman D."/>
            <person name="Howarth C."/>
            <person name="Larimer J."/>
            <person name="Lui A."/>
            <person name="MacDonald P.J.P."/>
            <person name="McCowen C."/>
            <person name="Montmayeur A."/>
            <person name="Murphy C."/>
            <person name="Neiman D."/>
            <person name="Pearson M."/>
            <person name="Priest M."/>
            <person name="Roberts A."/>
            <person name="Saif S."/>
            <person name="Shea T."/>
            <person name="Sisk P."/>
            <person name="Stolte C."/>
            <person name="Sykes S."/>
            <person name="Wortman J."/>
            <person name="Nusbaum C."/>
            <person name="Birren B."/>
        </authorList>
    </citation>
    <scope>NUCLEOTIDE SEQUENCE [LARGE SCALE GENOMIC DNA]</scope>
    <source>
        <strain evidence="2 3">ATCC 38327</strain>
    </source>
</reference>
<dbReference type="EMBL" id="GG745360">
    <property type="protein sequence ID" value="KNE69379.1"/>
    <property type="molecule type" value="Genomic_DNA"/>
</dbReference>
<dbReference type="AlphaFoldDB" id="A0A0L0T483"/>
<feature type="compositionally biased region" description="Pro residues" evidence="1">
    <location>
        <begin position="205"/>
        <end position="214"/>
    </location>
</feature>
<dbReference type="STRING" id="578462.A0A0L0T483"/>
<feature type="compositionally biased region" description="Pro residues" evidence="1">
    <location>
        <begin position="226"/>
        <end position="240"/>
    </location>
</feature>
<feature type="compositionally biased region" description="Low complexity" evidence="1">
    <location>
        <begin position="257"/>
        <end position="275"/>
    </location>
</feature>
<evidence type="ECO:0000256" key="1">
    <source>
        <dbReference type="SAM" id="MobiDB-lite"/>
    </source>
</evidence>
<sequence>MLAAADPPPSTANLPAAAPTPGAPTTATTAALVPAAPAPFPVRRRHFSAPYPGFHNFRYYPPHPRPQPPPRAHPYQLPPSGYSRATTAVAIAALPKLTTADLHRHHAPAAPGAADSPHSWIQALPDTSAEELHAARVLANLHPGRKHLAHRRASMTAVALARNTPSPVPSPPVSAPYAAAPVTGPISGLPAPRAYASAAPTRMAGPPPSQPPTAVPSLTLTRTYAPSPPPLASPVPPMTSPLPLLSPSGAYPIPLRSPTTPHSPASSSATDAPPSHVQTASALLDDVVRLARTVHIADDVAVLRGIMRMRNYVHALASPTAGESGADIPADAAAFLAEYAWLKKHLVVKVLRGDLPQSPISPPPSVSPAPVPGTTSALATVAEADEGVPPSGADFRAAQVTAALAAEPERVA</sequence>
<protein>
    <submittedName>
        <fullName evidence="2">Uncharacterized protein</fullName>
    </submittedName>
</protein>
<feature type="compositionally biased region" description="Low complexity" evidence="1">
    <location>
        <begin position="11"/>
        <end position="26"/>
    </location>
</feature>
<dbReference type="Proteomes" id="UP000054350">
    <property type="component" value="Unassembled WGS sequence"/>
</dbReference>
<proteinExistence type="predicted"/>
<evidence type="ECO:0000313" key="3">
    <source>
        <dbReference type="Proteomes" id="UP000054350"/>
    </source>
</evidence>
<dbReference type="VEuPathDB" id="FungiDB:AMAG_13745"/>
<evidence type="ECO:0000313" key="2">
    <source>
        <dbReference type="EMBL" id="KNE69379.1"/>
    </source>
</evidence>
<gene>
    <name evidence="2" type="ORF">AMAG_13745</name>
</gene>
<keyword evidence="3" id="KW-1185">Reference proteome</keyword>
<reference evidence="3" key="2">
    <citation type="submission" date="2009-11" db="EMBL/GenBank/DDBJ databases">
        <title>The Genome Sequence of Allomyces macrogynus strain ATCC 38327.</title>
        <authorList>
            <consortium name="The Broad Institute Genome Sequencing Platform"/>
            <person name="Russ C."/>
            <person name="Cuomo C."/>
            <person name="Shea T."/>
            <person name="Young S.K."/>
            <person name="Zeng Q."/>
            <person name="Koehrsen M."/>
            <person name="Haas B."/>
            <person name="Borodovsky M."/>
            <person name="Guigo R."/>
            <person name="Alvarado L."/>
            <person name="Berlin A."/>
            <person name="Borenstein D."/>
            <person name="Chen Z."/>
            <person name="Engels R."/>
            <person name="Freedman E."/>
            <person name="Gellesch M."/>
            <person name="Goldberg J."/>
            <person name="Griggs A."/>
            <person name="Gujja S."/>
            <person name="Heiman D."/>
            <person name="Hepburn T."/>
            <person name="Howarth C."/>
            <person name="Jen D."/>
            <person name="Larson L."/>
            <person name="Lewis B."/>
            <person name="Mehta T."/>
            <person name="Park D."/>
            <person name="Pearson M."/>
            <person name="Roberts A."/>
            <person name="Saif S."/>
            <person name="Shenoy N."/>
            <person name="Sisk P."/>
            <person name="Stolte C."/>
            <person name="Sykes S."/>
            <person name="Walk T."/>
            <person name="White J."/>
            <person name="Yandava C."/>
            <person name="Burger G."/>
            <person name="Gray M.W."/>
            <person name="Holland P.W.H."/>
            <person name="King N."/>
            <person name="Lang F.B.F."/>
            <person name="Roger A.J."/>
            <person name="Ruiz-Trillo I."/>
            <person name="Lander E."/>
            <person name="Nusbaum C."/>
        </authorList>
    </citation>
    <scope>NUCLEOTIDE SEQUENCE [LARGE SCALE GENOMIC DNA]</scope>
    <source>
        <strain evidence="3">ATCC 38327</strain>
    </source>
</reference>
<feature type="compositionally biased region" description="Pro residues" evidence="1">
    <location>
        <begin position="1"/>
        <end position="10"/>
    </location>
</feature>
<feature type="region of interest" description="Disordered" evidence="1">
    <location>
        <begin position="1"/>
        <end position="26"/>
    </location>
</feature>
<accession>A0A0L0T483</accession>
<feature type="region of interest" description="Disordered" evidence="1">
    <location>
        <begin position="223"/>
        <end position="275"/>
    </location>
</feature>
<organism evidence="2 3">
    <name type="scientific">Allomyces macrogynus (strain ATCC 38327)</name>
    <name type="common">Allomyces javanicus var. macrogynus</name>
    <dbReference type="NCBI Taxonomy" id="578462"/>
    <lineage>
        <taxon>Eukaryota</taxon>
        <taxon>Fungi</taxon>
        <taxon>Fungi incertae sedis</taxon>
        <taxon>Blastocladiomycota</taxon>
        <taxon>Blastocladiomycetes</taxon>
        <taxon>Blastocladiales</taxon>
        <taxon>Blastocladiaceae</taxon>
        <taxon>Allomyces</taxon>
    </lineage>
</organism>
<dbReference type="OrthoDB" id="5596703at2759"/>
<feature type="region of interest" description="Disordered" evidence="1">
    <location>
        <begin position="197"/>
        <end position="216"/>
    </location>
</feature>